<name>A0A645I8C7_9ZZZZ</name>
<dbReference type="EMBL" id="VSSQ01108448">
    <property type="protein sequence ID" value="MPN47156.1"/>
    <property type="molecule type" value="Genomic_DNA"/>
</dbReference>
<sequence>MLSGSMHKVFLSISAKTGVAPKTDVVSADAKKVYGVVITSSPGPTPNAFSISIIASVPLATPNACLTPVNSAASFSNPFTLGPMIK</sequence>
<proteinExistence type="predicted"/>
<gene>
    <name evidence="1" type="ORF">SDC9_194756</name>
</gene>
<comment type="caution">
    <text evidence="1">The sequence shown here is derived from an EMBL/GenBank/DDBJ whole genome shotgun (WGS) entry which is preliminary data.</text>
</comment>
<accession>A0A645I8C7</accession>
<organism evidence="1">
    <name type="scientific">bioreactor metagenome</name>
    <dbReference type="NCBI Taxonomy" id="1076179"/>
    <lineage>
        <taxon>unclassified sequences</taxon>
        <taxon>metagenomes</taxon>
        <taxon>ecological metagenomes</taxon>
    </lineage>
</organism>
<dbReference type="AlphaFoldDB" id="A0A645I8C7"/>
<protein>
    <submittedName>
        <fullName evidence="1">Uncharacterized protein</fullName>
    </submittedName>
</protein>
<reference evidence="1" key="1">
    <citation type="submission" date="2019-08" db="EMBL/GenBank/DDBJ databases">
        <authorList>
            <person name="Kucharzyk K."/>
            <person name="Murdoch R.W."/>
            <person name="Higgins S."/>
            <person name="Loffler F."/>
        </authorList>
    </citation>
    <scope>NUCLEOTIDE SEQUENCE</scope>
</reference>
<evidence type="ECO:0000313" key="1">
    <source>
        <dbReference type="EMBL" id="MPN47156.1"/>
    </source>
</evidence>